<evidence type="ECO:0000256" key="13">
    <source>
        <dbReference type="SAM" id="MobiDB-lite"/>
    </source>
</evidence>
<keyword evidence="6" id="KW-0378">Hydrolase</keyword>
<dbReference type="Gene3D" id="2.40.50.90">
    <property type="match status" value="1"/>
</dbReference>
<dbReference type="GO" id="GO:0007283">
    <property type="term" value="P:spermatogenesis"/>
    <property type="evidence" value="ECO:0007669"/>
    <property type="project" value="UniProtKB-KW"/>
</dbReference>
<keyword evidence="10" id="KW-0943">RNA-mediated gene silencing</keyword>
<evidence type="ECO:0000256" key="11">
    <source>
        <dbReference type="ARBA" id="ARBA00023254"/>
    </source>
</evidence>
<evidence type="ECO:0000256" key="8">
    <source>
        <dbReference type="ARBA" id="ARBA00022840"/>
    </source>
</evidence>
<comment type="catalytic activity">
    <reaction evidence="12">
        <text>ATP + H2O = ADP + phosphate + H(+)</text>
        <dbReference type="Rhea" id="RHEA:13065"/>
        <dbReference type="ChEBI" id="CHEBI:15377"/>
        <dbReference type="ChEBI" id="CHEBI:15378"/>
        <dbReference type="ChEBI" id="CHEBI:30616"/>
        <dbReference type="ChEBI" id="CHEBI:43474"/>
        <dbReference type="ChEBI" id="CHEBI:456216"/>
        <dbReference type="EC" id="3.6.4.13"/>
    </reaction>
</comment>
<feature type="domain" description="Helicase ATP-binding" evidence="15">
    <location>
        <begin position="653"/>
        <end position="817"/>
    </location>
</feature>
<feature type="region of interest" description="Disordered" evidence="13">
    <location>
        <begin position="312"/>
        <end position="403"/>
    </location>
</feature>
<evidence type="ECO:0000259" key="14">
    <source>
        <dbReference type="PROSITE" id="PS50304"/>
    </source>
</evidence>
<dbReference type="PROSITE" id="PS51203">
    <property type="entry name" value="CS"/>
    <property type="match status" value="1"/>
</dbReference>
<dbReference type="InterPro" id="IPR007052">
    <property type="entry name" value="CS_dom"/>
</dbReference>
<feature type="compositionally biased region" description="Acidic residues" evidence="13">
    <location>
        <begin position="1905"/>
        <end position="1920"/>
    </location>
</feature>
<protein>
    <recommendedName>
        <fullName evidence="1">RNA helicase</fullName>
        <ecNumber evidence="1">3.6.4.13</ecNumber>
    </recommendedName>
</protein>
<dbReference type="GO" id="GO:0003724">
    <property type="term" value="F:RNA helicase activity"/>
    <property type="evidence" value="ECO:0007669"/>
    <property type="project" value="UniProtKB-EC"/>
</dbReference>
<evidence type="ECO:0000256" key="2">
    <source>
        <dbReference type="ARBA" id="ARBA00022473"/>
    </source>
</evidence>
<dbReference type="CDD" id="cd20435">
    <property type="entry name" value="Tudor_TDRD12_rpt2"/>
    <property type="match status" value="1"/>
</dbReference>
<dbReference type="GO" id="GO:0005737">
    <property type="term" value="C:cytoplasm"/>
    <property type="evidence" value="ECO:0007669"/>
    <property type="project" value="UniProtKB-ARBA"/>
</dbReference>
<dbReference type="Pfam" id="PF00567">
    <property type="entry name" value="TUDOR"/>
    <property type="match status" value="1"/>
</dbReference>
<accession>A0A8J9UV18</accession>
<evidence type="ECO:0000256" key="7">
    <source>
        <dbReference type="ARBA" id="ARBA00022806"/>
    </source>
</evidence>
<evidence type="ECO:0000256" key="12">
    <source>
        <dbReference type="ARBA" id="ARBA00047984"/>
    </source>
</evidence>
<dbReference type="SMART" id="SM00333">
    <property type="entry name" value="TUDOR"/>
    <property type="match status" value="2"/>
</dbReference>
<dbReference type="Gene3D" id="2.30.30.140">
    <property type="match status" value="2"/>
</dbReference>
<dbReference type="PANTHER" id="PTHR22655">
    <property type="entry name" value="ATP-DEPENDENT RNA HELICASE TDRD12-RELATED"/>
    <property type="match status" value="1"/>
</dbReference>
<dbReference type="Pfam" id="PF00270">
    <property type="entry name" value="DEAD"/>
    <property type="match status" value="1"/>
</dbReference>
<feature type="domain" description="Tudor" evidence="14">
    <location>
        <begin position="1510"/>
        <end position="1568"/>
    </location>
</feature>
<evidence type="ECO:0000256" key="6">
    <source>
        <dbReference type="ARBA" id="ARBA00022801"/>
    </source>
</evidence>
<feature type="region of interest" description="Disordered" evidence="13">
    <location>
        <begin position="1880"/>
        <end position="1920"/>
    </location>
</feature>
<feature type="compositionally biased region" description="Basic and acidic residues" evidence="13">
    <location>
        <begin position="313"/>
        <end position="323"/>
    </location>
</feature>
<dbReference type="GO" id="GO:0003676">
    <property type="term" value="F:nucleic acid binding"/>
    <property type="evidence" value="ECO:0007669"/>
    <property type="project" value="InterPro"/>
</dbReference>
<feature type="compositionally biased region" description="Polar residues" evidence="13">
    <location>
        <begin position="360"/>
        <end position="369"/>
    </location>
</feature>
<dbReference type="GO" id="GO:0042078">
    <property type="term" value="P:germ-line stem cell division"/>
    <property type="evidence" value="ECO:0007669"/>
    <property type="project" value="TreeGrafter"/>
</dbReference>
<dbReference type="GO" id="GO:0005524">
    <property type="term" value="F:ATP binding"/>
    <property type="evidence" value="ECO:0007669"/>
    <property type="project" value="UniProtKB-KW"/>
</dbReference>
<name>A0A8J9UV18_9NEOP</name>
<dbReference type="InterPro" id="IPR008978">
    <property type="entry name" value="HSP20-like_chaperone"/>
</dbReference>
<proteinExistence type="predicted"/>
<keyword evidence="18" id="KW-1185">Reference proteome</keyword>
<evidence type="ECO:0000256" key="1">
    <source>
        <dbReference type="ARBA" id="ARBA00012552"/>
    </source>
</evidence>
<dbReference type="PROSITE" id="PS50304">
    <property type="entry name" value="TUDOR"/>
    <property type="match status" value="1"/>
</dbReference>
<dbReference type="GO" id="GO:0031047">
    <property type="term" value="P:regulatory ncRNA-mediated gene silencing"/>
    <property type="evidence" value="ECO:0007669"/>
    <property type="project" value="UniProtKB-KW"/>
</dbReference>
<dbReference type="Proteomes" id="UP000838878">
    <property type="component" value="Chromosome 6"/>
</dbReference>
<keyword evidence="8" id="KW-0067">ATP-binding</keyword>
<dbReference type="SUPFAM" id="SSF63748">
    <property type="entry name" value="Tudor/PWWP/MBT"/>
    <property type="match status" value="2"/>
</dbReference>
<dbReference type="EMBL" id="OV170226">
    <property type="protein sequence ID" value="CAH0726951.1"/>
    <property type="molecule type" value="Genomic_DNA"/>
</dbReference>
<dbReference type="SMART" id="SM00487">
    <property type="entry name" value="DEXDc"/>
    <property type="match status" value="1"/>
</dbReference>
<dbReference type="InterPro" id="IPR027417">
    <property type="entry name" value="P-loop_NTPase"/>
</dbReference>
<dbReference type="OrthoDB" id="249932at2759"/>
<dbReference type="GO" id="GO:0051321">
    <property type="term" value="P:meiotic cell cycle"/>
    <property type="evidence" value="ECO:0007669"/>
    <property type="project" value="UniProtKB-KW"/>
</dbReference>
<evidence type="ECO:0000256" key="5">
    <source>
        <dbReference type="ARBA" id="ARBA00022782"/>
    </source>
</evidence>
<dbReference type="InterPro" id="IPR011545">
    <property type="entry name" value="DEAD/DEAH_box_helicase_dom"/>
</dbReference>
<keyword evidence="5" id="KW-0221">Differentiation</keyword>
<dbReference type="InterPro" id="IPR014001">
    <property type="entry name" value="Helicase_ATP-bd"/>
</dbReference>
<evidence type="ECO:0000256" key="10">
    <source>
        <dbReference type="ARBA" id="ARBA00023158"/>
    </source>
</evidence>
<feature type="compositionally biased region" description="Basic and acidic residues" evidence="13">
    <location>
        <begin position="1890"/>
        <end position="1904"/>
    </location>
</feature>
<keyword evidence="4" id="KW-0547">Nucleotide-binding</keyword>
<keyword evidence="3" id="KW-0677">Repeat</keyword>
<dbReference type="GO" id="GO:0016787">
    <property type="term" value="F:hydrolase activity"/>
    <property type="evidence" value="ECO:0007669"/>
    <property type="project" value="UniProtKB-KW"/>
</dbReference>
<keyword evidence="2" id="KW-0217">Developmental protein</keyword>
<evidence type="ECO:0000256" key="9">
    <source>
        <dbReference type="ARBA" id="ARBA00022871"/>
    </source>
</evidence>
<feature type="compositionally biased region" description="Low complexity" evidence="13">
    <location>
        <begin position="391"/>
        <end position="402"/>
    </location>
</feature>
<keyword evidence="9" id="KW-0744">Spermatogenesis</keyword>
<evidence type="ECO:0000313" key="18">
    <source>
        <dbReference type="Proteomes" id="UP000838878"/>
    </source>
</evidence>
<feature type="non-terminal residue" evidence="17">
    <location>
        <position position="1920"/>
    </location>
</feature>
<keyword evidence="7" id="KW-0347">Helicase</keyword>
<evidence type="ECO:0000256" key="4">
    <source>
        <dbReference type="ARBA" id="ARBA00022741"/>
    </source>
</evidence>
<dbReference type="PROSITE" id="PS51192">
    <property type="entry name" value="HELICASE_ATP_BIND_1"/>
    <property type="match status" value="1"/>
</dbReference>
<feature type="domain" description="CS" evidence="16">
    <location>
        <begin position="1777"/>
        <end position="1862"/>
    </location>
</feature>
<sequence>MSADGYRVEITHYLNPHLIWVEVLDPSNAKDEYVFEQVGLYGILPLDNTLDIVLNELKIQKCDKWIPAATKKLKEIFNDSTEVWFTPTYIDRGTSIFDDNIHKYGELLIKHKDGKLKNVSKLLITTNLAYFDENDFHQKLSSGNLETKLSSTKTEEVVRKIEKFYTKNNPMLKSKKEEAVKKQTSVFQISREFESLLTVRNVERHNNEMLSQILEQKARDFELCKEVDEESVGCGFKLKSDIEKIAFKQRQATHRSQSSTNYEKTFDDIKTFLTTNSKEKRNTESEVSERDSNQLALSALLNKGKLLFNKLDQTNKSESDKMENIQSTSTKTDEPLKSKDEATCKSIKNKKPSSHKDSKGSFNKKGSQISDKKNDDDVSDNSSLKEDETSKNSPNVSKPSKNIKIEKKYMKQVAFGPPGLDPQKLKIEFKSLDPGGSYFENMKKEPKEMEFDGNKMFVNNESDWDMDKNIQNDYDTQINNATIEKEKNIEVKKEIQESSPNIVTPKDCSILQKKMKALEKFSLNISSSSSHTLDKRSVSSDTNDSDEGINVNFKRVNAKNKSNPTVNKEEKPKEVLTEGGLLKYNVNPFKNIDTDISVFVDKLVSPVLMVHLKINRCVQPVQNLRDVCFNKHIHEVLKIMSIKGPMMLQTVSWSIILRGYSLFMISPPNSGKTMGYLPAVCRLVSDSSPIIGSSGPIAIIVCATAKLVANVERVAKMFLGLEDRVLACYSGVDDLYVTTSLLNGCDLLIATPYYLSKLLQMSDFSVDLRRLSIFVLDDCERLFSTYEDEIKTFQIKINKMLKKRTQKELKVQYILASRVWCDNMEALALKAPDTVICIGAFQECVLYSKTNMSVSFIINDKVKCLFEFLQNIDRSKKTVIVCGSDDEVNMLEKALKSSKQIVYATNNKMTVHDLYHLSASWSECNVPLFGPILICCDGNLTHMNITDAHNLIHFSLPHLYSMFCKRFSVLNDNYPSIFKNNNDMVKIKIIVEQSNAEQLPKIINFIKRCTDVPDVLDGVCKEILKEKDVIRAKNLVPLCDSFLMLGECPDVYYCHERHNILKDYDMPLEWLPTEGFVTFKVLHYNSATSYSGRLLTNISDGNVVKYPQTYSSLSLKMGLYYCKEVNRKLHGCPKVGDICAVSIKVNLYARCQVVKILSKYERGNPNNVLIKLIDEEWYEVTRDINLYHLPEELKAIESCVAQIKLTNIAPRDNDITFSDLAKNHIKKIIDSEEDLFLRGHIALTIGNCIFVDTLEVCQHLTSLNEVVVKHNIKHELLKNHAILNEDLLPCLKKMCIERGIPVRGKMEPDCNITEETTHQETQMKIISESLERPANFEEKNIEESHGFIKKDQSRQIQNEILGEPDKDSNKGVSQNVSVTVNTKNLPEDKVVKEVLISNSLEHFPDFEEKSFETSDNIKKHRVEESQIGKINNNTEPTKSVTQQSLTTVATNQPKGKWASLESDYLNCVFIGSSKTPEQFFMRLRDFESSMKILLDDIEKYVANVKSNEVILRKGENVLAKFPDDSTYERARIDEINGDNVKCFFLDQGDWIDIPKNHLLPITEEIINQIPYQAIECKLLGVRAPDDKWIDSTNKWFYDYCYEDENGELKMLYAKYYTKEAAEFTGGFKYGVFLIDTSTEKDVLIHQLMIDLDLANENSDEVQYFKNDKRNARNKEMSNESCEINDNIVDLVSSSQGFPQKLIRTVPLVNSDNSDDDEDKWDVNLDSGAMKNIVSWVKVPQDSTLTGKTDGKKMIVDAEITKSTNKYNKSVTKTTNPVRKPNLKWRQNINTVIITISIDVDKYCLEIEDKSLKFSAELNNAKYEFDITLYGVIDKEKSSHIKKGLVISVKLEKYNKKKWLELVSTRENIKNWISYDVSTLDTSSDEDDTCQDTKDFENHMRRTREEDSESEGDEFEDDLHS</sequence>
<dbReference type="Gene3D" id="2.60.40.790">
    <property type="match status" value="1"/>
</dbReference>
<dbReference type="SUPFAM" id="SSF52540">
    <property type="entry name" value="P-loop containing nucleoside triphosphate hydrolases"/>
    <property type="match status" value="1"/>
</dbReference>
<evidence type="ECO:0000259" key="15">
    <source>
        <dbReference type="PROSITE" id="PS51192"/>
    </source>
</evidence>
<dbReference type="PANTHER" id="PTHR22655:SF2">
    <property type="entry name" value="ATP-DEPENDENT RNA HELICASE TDRD12-RELATED"/>
    <property type="match status" value="1"/>
</dbReference>
<keyword evidence="11" id="KW-0469">Meiosis</keyword>
<dbReference type="InterPro" id="IPR002999">
    <property type="entry name" value="Tudor"/>
</dbReference>
<evidence type="ECO:0000313" key="17">
    <source>
        <dbReference type="EMBL" id="CAH0726951.1"/>
    </source>
</evidence>
<gene>
    <name evidence="17" type="ORF">BINO364_LOCUS12354</name>
</gene>
<organism evidence="17 18">
    <name type="scientific">Brenthis ino</name>
    <name type="common">lesser marbled fritillary</name>
    <dbReference type="NCBI Taxonomy" id="405034"/>
    <lineage>
        <taxon>Eukaryota</taxon>
        <taxon>Metazoa</taxon>
        <taxon>Ecdysozoa</taxon>
        <taxon>Arthropoda</taxon>
        <taxon>Hexapoda</taxon>
        <taxon>Insecta</taxon>
        <taxon>Pterygota</taxon>
        <taxon>Neoptera</taxon>
        <taxon>Endopterygota</taxon>
        <taxon>Lepidoptera</taxon>
        <taxon>Glossata</taxon>
        <taxon>Ditrysia</taxon>
        <taxon>Papilionoidea</taxon>
        <taxon>Nymphalidae</taxon>
        <taxon>Heliconiinae</taxon>
        <taxon>Argynnini</taxon>
        <taxon>Brenthis</taxon>
    </lineage>
</organism>
<reference evidence="17" key="1">
    <citation type="submission" date="2021-12" db="EMBL/GenBank/DDBJ databases">
        <authorList>
            <person name="Martin H S."/>
        </authorList>
    </citation>
    <scope>NUCLEOTIDE SEQUENCE</scope>
</reference>
<dbReference type="EC" id="3.6.4.13" evidence="1"/>
<dbReference type="Gene3D" id="3.40.50.300">
    <property type="entry name" value="P-loop containing nucleotide triphosphate hydrolases"/>
    <property type="match status" value="1"/>
</dbReference>
<evidence type="ECO:0000259" key="16">
    <source>
        <dbReference type="PROSITE" id="PS51203"/>
    </source>
</evidence>
<dbReference type="InterPro" id="IPR035437">
    <property type="entry name" value="SNase_OB-fold_sf"/>
</dbReference>
<dbReference type="SUPFAM" id="SSF49764">
    <property type="entry name" value="HSP20-like chaperones"/>
    <property type="match status" value="1"/>
</dbReference>
<evidence type="ECO:0000256" key="3">
    <source>
        <dbReference type="ARBA" id="ARBA00022737"/>
    </source>
</evidence>
<feature type="compositionally biased region" description="Basic and acidic residues" evidence="13">
    <location>
        <begin position="331"/>
        <end position="343"/>
    </location>
</feature>